<dbReference type="Pfam" id="PF00828">
    <property type="entry name" value="Ribosomal_L27A"/>
    <property type="match status" value="1"/>
</dbReference>
<feature type="compositionally biased region" description="Basic residues" evidence="6">
    <location>
        <begin position="9"/>
        <end position="21"/>
    </location>
</feature>
<evidence type="ECO:0000256" key="5">
    <source>
        <dbReference type="RuleBase" id="RU003888"/>
    </source>
</evidence>
<dbReference type="PANTHER" id="PTHR12934">
    <property type="entry name" value="50S RIBOSOMAL PROTEIN L15"/>
    <property type="match status" value="1"/>
</dbReference>
<feature type="region of interest" description="Disordered" evidence="6">
    <location>
        <begin position="1"/>
        <end position="69"/>
    </location>
</feature>
<feature type="compositionally biased region" description="Gly residues" evidence="6">
    <location>
        <begin position="22"/>
        <end position="32"/>
    </location>
</feature>
<proteinExistence type="inferred from homology"/>
<feature type="domain" description="Large ribosomal subunit protein uL15/eL18" evidence="7">
    <location>
        <begin position="83"/>
        <end position="142"/>
    </location>
</feature>
<dbReference type="InterPro" id="IPR005749">
    <property type="entry name" value="Ribosomal_uL15_bac-type"/>
</dbReference>
<evidence type="ECO:0000256" key="6">
    <source>
        <dbReference type="SAM" id="MobiDB-lite"/>
    </source>
</evidence>
<evidence type="ECO:0000256" key="4">
    <source>
        <dbReference type="HAMAP-Rule" id="MF_01341"/>
    </source>
</evidence>
<reference evidence="8 9" key="1">
    <citation type="submission" date="2020-01" db="EMBL/GenBank/DDBJ databases">
        <title>Genomes assembled from Gulf of Kutch pelagic sediment metagenomes.</title>
        <authorList>
            <person name="Chandrashekar M."/>
            <person name="Mahajan M.S."/>
            <person name="Dave K.J."/>
            <person name="Vatsa P."/>
            <person name="Nathani N.M."/>
        </authorList>
    </citation>
    <scope>NUCLEOTIDE SEQUENCE [LARGE SCALE GENOMIC DNA]</scope>
    <source>
        <strain evidence="8">KS3-K002</strain>
    </source>
</reference>
<evidence type="ECO:0000313" key="8">
    <source>
        <dbReference type="EMBL" id="NIR73866.1"/>
    </source>
</evidence>
<comment type="caution">
    <text evidence="8">The sequence shown here is derived from an EMBL/GenBank/DDBJ whole genome shotgun (WGS) entry which is preliminary data.</text>
</comment>
<dbReference type="InterPro" id="IPR036227">
    <property type="entry name" value="Ribosomal_uL15/eL18_sf"/>
</dbReference>
<dbReference type="GO" id="GO:0006412">
    <property type="term" value="P:translation"/>
    <property type="evidence" value="ECO:0007669"/>
    <property type="project" value="UniProtKB-UniRule"/>
</dbReference>
<name>A0AAE4Z805_9BACT</name>
<dbReference type="InterPro" id="IPR030878">
    <property type="entry name" value="Ribosomal_uL15"/>
</dbReference>
<evidence type="ECO:0000256" key="1">
    <source>
        <dbReference type="ARBA" id="ARBA00007320"/>
    </source>
</evidence>
<dbReference type="HAMAP" id="MF_01341">
    <property type="entry name" value="Ribosomal_uL15"/>
    <property type="match status" value="1"/>
</dbReference>
<keyword evidence="3 4" id="KW-0687">Ribonucleoprotein</keyword>
<comment type="similarity">
    <text evidence="1 4 5">Belongs to the universal ribosomal protein uL15 family.</text>
</comment>
<dbReference type="SUPFAM" id="SSF52080">
    <property type="entry name" value="Ribosomal proteins L15p and L18e"/>
    <property type="match status" value="1"/>
</dbReference>
<dbReference type="EMBL" id="JAACAK010000017">
    <property type="protein sequence ID" value="NIR73866.1"/>
    <property type="molecule type" value="Genomic_DNA"/>
</dbReference>
<accession>A0AAE4Z805</accession>
<evidence type="ECO:0000256" key="2">
    <source>
        <dbReference type="ARBA" id="ARBA00022980"/>
    </source>
</evidence>
<sequence length="147" mass="15893">MTHLESLKRPKGSKKSAKRVGRGPGSGVGKTAGRGHKGQKARAGGSLKPWFEGGQMPLQRRLPKRGFRPYKRTEYQVVNVRDLGRVEGDEVTPEALKQAGLIGSLRRPVKILGEGELDRALQVTAHAFSRTAREKIEGAGGATNEAD</sequence>
<comment type="function">
    <text evidence="4">Binds to the 23S rRNA.</text>
</comment>
<evidence type="ECO:0000259" key="7">
    <source>
        <dbReference type="Pfam" id="PF00828"/>
    </source>
</evidence>
<dbReference type="NCBIfam" id="TIGR01071">
    <property type="entry name" value="rplO_bact"/>
    <property type="match status" value="1"/>
</dbReference>
<dbReference type="Proteomes" id="UP000702544">
    <property type="component" value="Unassembled WGS sequence"/>
</dbReference>
<dbReference type="InterPro" id="IPR021131">
    <property type="entry name" value="Ribosomal_uL15/eL18"/>
</dbReference>
<keyword evidence="4" id="KW-0694">RNA-binding</keyword>
<dbReference type="InterPro" id="IPR001196">
    <property type="entry name" value="Ribosomal_uL15_CS"/>
</dbReference>
<dbReference type="AlphaFoldDB" id="A0AAE4Z805"/>
<dbReference type="PROSITE" id="PS00475">
    <property type="entry name" value="RIBOSOMAL_L15"/>
    <property type="match status" value="1"/>
</dbReference>
<keyword evidence="4" id="KW-0699">rRNA-binding</keyword>
<dbReference type="GO" id="GO:0022625">
    <property type="term" value="C:cytosolic large ribosomal subunit"/>
    <property type="evidence" value="ECO:0007669"/>
    <property type="project" value="TreeGrafter"/>
</dbReference>
<protein>
    <recommendedName>
        <fullName evidence="4">Large ribosomal subunit protein uL15</fullName>
    </recommendedName>
</protein>
<organism evidence="8 9">
    <name type="scientific">Candidatus Kutchimonas denitrificans</name>
    <dbReference type="NCBI Taxonomy" id="3056748"/>
    <lineage>
        <taxon>Bacteria</taxon>
        <taxon>Pseudomonadati</taxon>
        <taxon>Gemmatimonadota</taxon>
        <taxon>Gemmatimonadia</taxon>
        <taxon>Candidatus Palauibacterales</taxon>
        <taxon>Candidatus Palauibacteraceae</taxon>
        <taxon>Candidatus Kutchimonas</taxon>
    </lineage>
</organism>
<evidence type="ECO:0000256" key="3">
    <source>
        <dbReference type="ARBA" id="ARBA00023274"/>
    </source>
</evidence>
<dbReference type="Gene3D" id="3.100.10.10">
    <property type="match status" value="1"/>
</dbReference>
<dbReference type="PANTHER" id="PTHR12934:SF11">
    <property type="entry name" value="LARGE RIBOSOMAL SUBUNIT PROTEIN UL15M"/>
    <property type="match status" value="1"/>
</dbReference>
<comment type="subunit">
    <text evidence="4">Part of the 50S ribosomal subunit.</text>
</comment>
<dbReference type="GO" id="GO:0019843">
    <property type="term" value="F:rRNA binding"/>
    <property type="evidence" value="ECO:0007669"/>
    <property type="project" value="UniProtKB-UniRule"/>
</dbReference>
<evidence type="ECO:0000313" key="9">
    <source>
        <dbReference type="Proteomes" id="UP000702544"/>
    </source>
</evidence>
<gene>
    <name evidence="4 8" type="primary">rplO</name>
    <name evidence="8" type="ORF">GWO12_01940</name>
</gene>
<keyword evidence="2 4" id="KW-0689">Ribosomal protein</keyword>
<dbReference type="GO" id="GO:0003735">
    <property type="term" value="F:structural constituent of ribosome"/>
    <property type="evidence" value="ECO:0007669"/>
    <property type="project" value="InterPro"/>
</dbReference>